<proteinExistence type="predicted"/>
<name>A0AC35UEU0_9BILA</name>
<evidence type="ECO:0000313" key="2">
    <source>
        <dbReference type="WBParaSite" id="RSKR_0001047300.1"/>
    </source>
</evidence>
<organism evidence="1 2">
    <name type="scientific">Rhabditophanes sp. KR3021</name>
    <dbReference type="NCBI Taxonomy" id="114890"/>
    <lineage>
        <taxon>Eukaryota</taxon>
        <taxon>Metazoa</taxon>
        <taxon>Ecdysozoa</taxon>
        <taxon>Nematoda</taxon>
        <taxon>Chromadorea</taxon>
        <taxon>Rhabditida</taxon>
        <taxon>Tylenchina</taxon>
        <taxon>Panagrolaimomorpha</taxon>
        <taxon>Strongyloidoidea</taxon>
        <taxon>Alloionematidae</taxon>
        <taxon>Rhabditophanes</taxon>
    </lineage>
</organism>
<accession>A0AC35UEU0</accession>
<sequence length="137" mass="15116">MALDKPLKRKLVDVSLFDRKEIECALVEVAKLLDLPTNGQGNVSISILRGYLRSLKATNIESREPSGDSKLQMSMAEIPLGMQSTGQDKIDDIGKIIRLKYIAQAKVVQDHVNARISKVQNLTADPKTNLKLAQVGF</sequence>
<protein>
    <submittedName>
        <fullName evidence="2">DEK_C domain-containing protein</fullName>
    </submittedName>
</protein>
<reference evidence="2" key="1">
    <citation type="submission" date="2016-11" db="UniProtKB">
        <authorList>
            <consortium name="WormBaseParasite"/>
        </authorList>
    </citation>
    <scope>IDENTIFICATION</scope>
    <source>
        <strain evidence="2">KR3021</strain>
    </source>
</reference>
<dbReference type="WBParaSite" id="RSKR_0001047300.1">
    <property type="protein sequence ID" value="RSKR_0001047300.1"/>
    <property type="gene ID" value="RSKR_0001047300"/>
</dbReference>
<dbReference type="Proteomes" id="UP000095286">
    <property type="component" value="Unplaced"/>
</dbReference>
<evidence type="ECO:0000313" key="1">
    <source>
        <dbReference type="Proteomes" id="UP000095286"/>
    </source>
</evidence>